<dbReference type="Proteomes" id="UP000702209">
    <property type="component" value="Unassembled WGS sequence"/>
</dbReference>
<evidence type="ECO:0000256" key="1">
    <source>
        <dbReference type="SAM" id="MobiDB-lite"/>
    </source>
</evidence>
<feature type="transmembrane region" description="Helical" evidence="2">
    <location>
        <begin position="9"/>
        <end position="31"/>
    </location>
</feature>
<dbReference type="EMBL" id="JADLQX010000017">
    <property type="protein sequence ID" value="MBF6300331.1"/>
    <property type="molecule type" value="Genomic_DNA"/>
</dbReference>
<reference evidence="3 4" key="1">
    <citation type="submission" date="2020-10" db="EMBL/GenBank/DDBJ databases">
        <title>Identification of Nocardia species via Next-generation sequencing and recognition of intraspecies genetic diversity.</title>
        <authorList>
            <person name="Li P."/>
            <person name="Li P."/>
            <person name="Lu B."/>
        </authorList>
    </citation>
    <scope>NUCLEOTIDE SEQUENCE [LARGE SCALE GENOMIC DNA]</scope>
    <source>
        <strain evidence="3 4">BJ06-0157</strain>
    </source>
</reference>
<dbReference type="Gene3D" id="2.160.20.80">
    <property type="entry name" value="E3 ubiquitin-protein ligase SopA"/>
    <property type="match status" value="1"/>
</dbReference>
<evidence type="ECO:0000313" key="3">
    <source>
        <dbReference type="EMBL" id="MBF6300331.1"/>
    </source>
</evidence>
<sequence length="473" mass="51688">MSRRAHRSALLLAVLLAVVGGLLIAGIAWWLLWLFLGAKAETPNQVDLTKIALTVTAGVGGAVALVVSYRRQRDQERARFAELFGAAAKQLGDPDVAVRIAGVYAMAGVADEFGAPGRRQQCIDVLCGYLRLPYEPDAGANHLVARSETAEHNGVEVERRYQFRQNDREVRRAIVDVIVAHVRPSAEISWSDRDFDFADAVLEDADFRYAVFSGERTYFARAVFTGSRATTFEYAKFTGRYVSFRDAVFRGVRTLFDDVTFALRDSARTELRGAGVQFAGAVFDSPVSFHRSVFHGSAVRFRGVTFRGARTSFAEARFFADRVEFGAATFEGAQVVFDSAIFGGAYTDISAALFHAASTSFAQASFGHPGGRLRRFGGASRSVRFDGAEFHGDVSFAHARLGGREVSFQGGDFFGAITFAGTRFEAREVRFDRPKAWVGVTFDWDGQPGGKPASVKPNEWPPALVEPPPARSG</sequence>
<evidence type="ECO:0000256" key="2">
    <source>
        <dbReference type="SAM" id="Phobius"/>
    </source>
</evidence>
<comment type="caution">
    <text evidence="3">The sequence shown here is derived from an EMBL/GenBank/DDBJ whole genome shotgun (WGS) entry which is preliminary data.</text>
</comment>
<feature type="region of interest" description="Disordered" evidence="1">
    <location>
        <begin position="446"/>
        <end position="473"/>
    </location>
</feature>
<keyword evidence="4" id="KW-1185">Reference proteome</keyword>
<gene>
    <name evidence="3" type="ORF">IU459_22705</name>
</gene>
<proteinExistence type="predicted"/>
<keyword evidence="2" id="KW-0812">Transmembrane</keyword>
<organism evidence="3 4">
    <name type="scientific">Nocardia amamiensis</name>
    <dbReference type="NCBI Taxonomy" id="404578"/>
    <lineage>
        <taxon>Bacteria</taxon>
        <taxon>Bacillati</taxon>
        <taxon>Actinomycetota</taxon>
        <taxon>Actinomycetes</taxon>
        <taxon>Mycobacteriales</taxon>
        <taxon>Nocardiaceae</taxon>
        <taxon>Nocardia</taxon>
    </lineage>
</organism>
<feature type="transmembrane region" description="Helical" evidence="2">
    <location>
        <begin position="51"/>
        <end position="69"/>
    </location>
</feature>
<name>A0ABS0CUP6_9NOCA</name>
<feature type="compositionally biased region" description="Pro residues" evidence="1">
    <location>
        <begin position="464"/>
        <end position="473"/>
    </location>
</feature>
<protein>
    <submittedName>
        <fullName evidence="3">Pentapeptide repeat-containing protein</fullName>
    </submittedName>
</protein>
<evidence type="ECO:0000313" key="4">
    <source>
        <dbReference type="Proteomes" id="UP000702209"/>
    </source>
</evidence>
<keyword evidence="2" id="KW-0472">Membrane</keyword>
<accession>A0ABS0CUP6</accession>
<keyword evidence="2" id="KW-1133">Transmembrane helix</keyword>